<dbReference type="HOGENOM" id="CLU_728892_0_0_6"/>
<dbReference type="InterPro" id="IPR023614">
    <property type="entry name" value="Porin_dom_sf"/>
</dbReference>
<dbReference type="Proteomes" id="UP000006764">
    <property type="component" value="Chromosome"/>
</dbReference>
<dbReference type="OrthoDB" id="6073230at2"/>
<dbReference type="KEGG" id="apac:S7S_04250"/>
<dbReference type="SUPFAM" id="SSF56935">
    <property type="entry name" value="Porins"/>
    <property type="match status" value="1"/>
</dbReference>
<dbReference type="EMBL" id="CP004387">
    <property type="protein sequence ID" value="AJD47272.1"/>
    <property type="molecule type" value="Genomic_DNA"/>
</dbReference>
<evidence type="ECO:0008006" key="3">
    <source>
        <dbReference type="Google" id="ProtNLM"/>
    </source>
</evidence>
<dbReference type="Gene3D" id="2.40.160.10">
    <property type="entry name" value="Porin"/>
    <property type="match status" value="1"/>
</dbReference>
<reference evidence="1 2" key="1">
    <citation type="journal article" date="2012" name="J. Bacteriol.">
        <title>Genome sequence of an alkane-degrading bacterium, Alcanivorax pacificus type strain W11-5, isolated from deep sea sediment.</title>
        <authorList>
            <person name="Lai Q."/>
            <person name="Shao Z."/>
        </authorList>
    </citation>
    <scope>NUCLEOTIDE SEQUENCE [LARGE SCALE GENOMIC DNA]</scope>
    <source>
        <strain evidence="1 2">W11-5</strain>
    </source>
</reference>
<keyword evidence="2" id="KW-1185">Reference proteome</keyword>
<name>A0A0B4XLM6_9GAMM</name>
<accession>A0A0B4XLM6</accession>
<sequence length="379" mass="42069">MTDHLARTLGITALLACCGVVQAAPLLSGGVWMNYRYITDSDFQGVGVSDDFDRKTGGTLGDPALILYANDQGQYGSTRFAAEVRAGKGSFTDPDNNGTGDYLAFKEAWVGRELDNGMLVRVGKMAVPFGYKTVNFWPGDLLQGGYGDQMDVGVGLEGTHDTLHYALAYLHADDFGETSTDTMDDNGHWGQATCNSATTGDCDLAYRKMQTVAGTLDWQFLENHTLGLSVQSGRLQDLAATEDQSPTAIERSARLSGRHHAVDLHYSYRADPWLIQARHIEVQRELPGRSEKVRNHRQSLSAGYTRNDWFWYLDLTSAATRTRGNDTDRVYAWAPGVRYDYGPGWVYLEYLWSDGDIGRDGDIYAADFRALYATVDFYF</sequence>
<organism evidence="1 2">
    <name type="scientific">Isoalcanivorax pacificus W11-5</name>
    <dbReference type="NCBI Taxonomy" id="391936"/>
    <lineage>
        <taxon>Bacteria</taxon>
        <taxon>Pseudomonadati</taxon>
        <taxon>Pseudomonadota</taxon>
        <taxon>Gammaproteobacteria</taxon>
        <taxon>Oceanospirillales</taxon>
        <taxon>Alcanivoracaceae</taxon>
        <taxon>Isoalcanivorax</taxon>
    </lineage>
</organism>
<dbReference type="RefSeq" id="WP_008738407.1">
    <property type="nucleotide sequence ID" value="NZ_CP004387.1"/>
</dbReference>
<protein>
    <recommendedName>
        <fullName evidence="3">Porin</fullName>
    </recommendedName>
</protein>
<evidence type="ECO:0000313" key="2">
    <source>
        <dbReference type="Proteomes" id="UP000006764"/>
    </source>
</evidence>
<gene>
    <name evidence="1" type="ORF">S7S_04250</name>
</gene>
<proteinExistence type="predicted"/>
<evidence type="ECO:0000313" key="1">
    <source>
        <dbReference type="EMBL" id="AJD47272.1"/>
    </source>
</evidence>
<dbReference type="AlphaFoldDB" id="A0A0B4XLM6"/>
<dbReference type="STRING" id="391936.S7S_04250"/>